<keyword evidence="4" id="KW-1003">Cell membrane</keyword>
<feature type="transmembrane region" description="Helical" evidence="10">
    <location>
        <begin position="196"/>
        <end position="213"/>
    </location>
</feature>
<comment type="subcellular location">
    <subcellularLocation>
        <location evidence="1">Cell membrane</location>
        <topology evidence="1">Multi-pass membrane protein</topology>
    </subcellularLocation>
</comment>
<accession>A0AA40ISK0</accession>
<keyword evidence="12" id="KW-1185">Reference proteome</keyword>
<dbReference type="PANTHER" id="PTHR36844:SF1">
    <property type="entry name" value="PROTEASE PRSW"/>
    <property type="match status" value="1"/>
</dbReference>
<dbReference type="GO" id="GO:0006508">
    <property type="term" value="P:proteolysis"/>
    <property type="evidence" value="ECO:0007669"/>
    <property type="project" value="UniProtKB-KW"/>
</dbReference>
<keyword evidence="5" id="KW-0645">Protease</keyword>
<keyword evidence="6 10" id="KW-0812">Transmembrane</keyword>
<evidence type="ECO:0000256" key="4">
    <source>
        <dbReference type="ARBA" id="ARBA00022475"/>
    </source>
</evidence>
<feature type="transmembrane region" description="Helical" evidence="10">
    <location>
        <begin position="171"/>
        <end position="190"/>
    </location>
</feature>
<dbReference type="Proteomes" id="UP000027770">
    <property type="component" value="Unassembled WGS sequence"/>
</dbReference>
<dbReference type="AlphaFoldDB" id="A0AA40ISK0"/>
<gene>
    <name evidence="11" type="ORF">Z959_03525</name>
</gene>
<evidence type="ECO:0000313" key="11">
    <source>
        <dbReference type="EMBL" id="KEI12915.1"/>
    </source>
</evidence>
<dbReference type="PANTHER" id="PTHR36844">
    <property type="entry name" value="PROTEASE PRSW"/>
    <property type="match status" value="1"/>
</dbReference>
<evidence type="ECO:0000256" key="1">
    <source>
        <dbReference type="ARBA" id="ARBA00004651"/>
    </source>
</evidence>
<proteinExistence type="inferred from homology"/>
<dbReference type="RefSeq" id="WP_039221458.1">
    <property type="nucleotide sequence ID" value="NZ_JENW01000138.1"/>
</dbReference>
<dbReference type="InterPro" id="IPR023596">
    <property type="entry name" value="Peptidase_PrsW_arch/bac"/>
</dbReference>
<evidence type="ECO:0000256" key="10">
    <source>
        <dbReference type="SAM" id="Phobius"/>
    </source>
</evidence>
<evidence type="ECO:0000256" key="7">
    <source>
        <dbReference type="ARBA" id="ARBA00022801"/>
    </source>
</evidence>
<feature type="transmembrane region" description="Helical" evidence="10">
    <location>
        <begin position="6"/>
        <end position="22"/>
    </location>
</feature>
<sequence>MITRLFIIAVIPGIIFSLLVYLTDRYDKEPVKVLIKVFIMGALSVTPTAFVEKILFSLFSFHSFFKVVFSSFIVAGLTEEYFKREVVIKTVFRKDVFNEKLDGIIYCIFSALGFATVENIIYVVFKFSSNYYVGLYRGIFSVPAHLLFAITMGYYMSLGKFSSKYKVKKNFMVKSLVVPAVLHGIFDFILMAQKEFLAVLFLPFVVYLWLTNLRKLNKYYLESRKDFHKKTNEKVSKGKYR</sequence>
<dbReference type="EMBL" id="JENW01000138">
    <property type="protein sequence ID" value="KEI12915.1"/>
    <property type="molecule type" value="Genomic_DNA"/>
</dbReference>
<dbReference type="GO" id="GO:0008233">
    <property type="term" value="F:peptidase activity"/>
    <property type="evidence" value="ECO:0007669"/>
    <property type="project" value="UniProtKB-KW"/>
</dbReference>
<dbReference type="PIRSF" id="PIRSF016933">
    <property type="entry name" value="PrsW"/>
    <property type="match status" value="1"/>
</dbReference>
<evidence type="ECO:0000256" key="6">
    <source>
        <dbReference type="ARBA" id="ARBA00022692"/>
    </source>
</evidence>
<dbReference type="Pfam" id="PF13367">
    <property type="entry name" value="PrsW-protease"/>
    <property type="match status" value="1"/>
</dbReference>
<feature type="transmembrane region" description="Helical" evidence="10">
    <location>
        <begin position="103"/>
        <end position="125"/>
    </location>
</feature>
<feature type="transmembrane region" description="Helical" evidence="10">
    <location>
        <begin position="131"/>
        <end position="150"/>
    </location>
</feature>
<evidence type="ECO:0000256" key="3">
    <source>
        <dbReference type="ARBA" id="ARBA00018997"/>
    </source>
</evidence>
<name>A0AA40ISK0_CLONO</name>
<dbReference type="GO" id="GO:0005886">
    <property type="term" value="C:plasma membrane"/>
    <property type="evidence" value="ECO:0007669"/>
    <property type="project" value="UniProtKB-SubCell"/>
</dbReference>
<evidence type="ECO:0000256" key="8">
    <source>
        <dbReference type="ARBA" id="ARBA00022989"/>
    </source>
</evidence>
<keyword evidence="9 10" id="KW-0472">Membrane</keyword>
<protein>
    <recommendedName>
        <fullName evidence="3">Protease PrsW</fullName>
    </recommendedName>
</protein>
<evidence type="ECO:0000256" key="5">
    <source>
        <dbReference type="ARBA" id="ARBA00022670"/>
    </source>
</evidence>
<organism evidence="11 12">
    <name type="scientific">Clostridium novyi B str. ATCC 27606</name>
    <dbReference type="NCBI Taxonomy" id="1443123"/>
    <lineage>
        <taxon>Bacteria</taxon>
        <taxon>Bacillati</taxon>
        <taxon>Bacillota</taxon>
        <taxon>Clostridia</taxon>
        <taxon>Eubacteriales</taxon>
        <taxon>Clostridiaceae</taxon>
        <taxon>Clostridium</taxon>
    </lineage>
</organism>
<keyword evidence="8 10" id="KW-1133">Transmembrane helix</keyword>
<evidence type="ECO:0000256" key="2">
    <source>
        <dbReference type="ARBA" id="ARBA00009165"/>
    </source>
</evidence>
<reference evidence="11 12" key="1">
    <citation type="submission" date="2014-02" db="EMBL/GenBank/DDBJ databases">
        <title>Plasmidome dynamics in the species complex Clostridium novyi sensu lato converts strains of independent lineages into distinctly different pathogens.</title>
        <authorList>
            <person name="Skarin H."/>
            <person name="Segerman B."/>
        </authorList>
    </citation>
    <scope>NUCLEOTIDE SEQUENCE [LARGE SCALE GENOMIC DNA]</scope>
    <source>
        <strain evidence="11 12">ATCC 27606</strain>
    </source>
</reference>
<keyword evidence="7" id="KW-0378">Hydrolase</keyword>
<feature type="transmembrane region" description="Helical" evidence="10">
    <location>
        <begin position="34"/>
        <end position="51"/>
    </location>
</feature>
<evidence type="ECO:0000256" key="9">
    <source>
        <dbReference type="ARBA" id="ARBA00023136"/>
    </source>
</evidence>
<comment type="caution">
    <text evidence="11">The sequence shown here is derived from an EMBL/GenBank/DDBJ whole genome shotgun (WGS) entry which is preliminary data.</text>
</comment>
<evidence type="ECO:0000313" key="12">
    <source>
        <dbReference type="Proteomes" id="UP000027770"/>
    </source>
</evidence>
<comment type="similarity">
    <text evidence="2">Belongs to the protease PrsW family.</text>
</comment>
<dbReference type="InterPro" id="IPR026898">
    <property type="entry name" value="PrsW"/>
</dbReference>